<comment type="caution">
    <text evidence="1">The sequence shown here is derived from an EMBL/GenBank/DDBJ whole genome shotgun (WGS) entry which is preliminary data.</text>
</comment>
<dbReference type="InterPro" id="IPR057006">
    <property type="entry name" value="Phage_TAC_19"/>
</dbReference>
<dbReference type="EMBL" id="JBHSGD010000005">
    <property type="protein sequence ID" value="MFC4652635.1"/>
    <property type="molecule type" value="Genomic_DNA"/>
</dbReference>
<dbReference type="NCBIfam" id="NF047360">
    <property type="entry name" value="tail_chap_PVL"/>
    <property type="match status" value="1"/>
</dbReference>
<dbReference type="RefSeq" id="WP_213535879.1">
    <property type="nucleotide sequence ID" value="NZ_BOVQ01000005.1"/>
</dbReference>
<evidence type="ECO:0000313" key="2">
    <source>
        <dbReference type="Proteomes" id="UP001595987"/>
    </source>
</evidence>
<keyword evidence="2" id="KW-1185">Reference proteome</keyword>
<accession>A0ABV9JD51</accession>
<name>A0ABV9JD51_9LACT</name>
<evidence type="ECO:0000313" key="1">
    <source>
        <dbReference type="EMBL" id="MFC4652635.1"/>
    </source>
</evidence>
<organism evidence="1 2">
    <name type="scientific">Lactococcus nasutitermitis</name>
    <dbReference type="NCBI Taxonomy" id="1652957"/>
    <lineage>
        <taxon>Bacteria</taxon>
        <taxon>Bacillati</taxon>
        <taxon>Bacillota</taxon>
        <taxon>Bacilli</taxon>
        <taxon>Lactobacillales</taxon>
        <taxon>Streptococcaceae</taxon>
        <taxon>Lactococcus</taxon>
    </lineage>
</organism>
<proteinExistence type="predicted"/>
<dbReference type="Proteomes" id="UP001595987">
    <property type="component" value="Unassembled WGS sequence"/>
</dbReference>
<protein>
    <submittedName>
        <fullName evidence="1">Phage tail assembly chaperone G</fullName>
    </submittedName>
</protein>
<sequence>MAKLEITLHEKGGDNTYKQNHVSGQKYLDLWTMQEAIEKNIDTYSRVQILEKQIEYIASLFADDKLTAKQILQGTDPWELVPTINRLVNAVLGTEEKDTKKEQ</sequence>
<reference evidence="2" key="1">
    <citation type="journal article" date="2019" name="Int. J. Syst. Evol. Microbiol.">
        <title>The Global Catalogue of Microorganisms (GCM) 10K type strain sequencing project: providing services to taxonomists for standard genome sequencing and annotation.</title>
        <authorList>
            <consortium name="The Broad Institute Genomics Platform"/>
            <consortium name="The Broad Institute Genome Sequencing Center for Infectious Disease"/>
            <person name="Wu L."/>
            <person name="Ma J."/>
        </authorList>
    </citation>
    <scope>NUCLEOTIDE SEQUENCE [LARGE SCALE GENOMIC DNA]</scope>
    <source>
        <strain evidence="2">CCUG 63287</strain>
    </source>
</reference>
<dbReference type="Pfam" id="PF23857">
    <property type="entry name" value="Phage_TAC_19"/>
    <property type="match status" value="1"/>
</dbReference>
<gene>
    <name evidence="1" type="primary">gpG</name>
    <name evidence="1" type="ORF">ACFO26_06900</name>
</gene>